<dbReference type="PANTHER" id="PTHR32361">
    <property type="entry name" value="FERRIC/CUPRIC REDUCTASE TRANSMEMBRANE COMPONENT"/>
    <property type="match status" value="1"/>
</dbReference>
<accession>A0A395N636</accession>
<keyword evidence="3 8" id="KW-0812">Transmembrane</keyword>
<evidence type="ECO:0000313" key="11">
    <source>
        <dbReference type="EMBL" id="RFN55243.1"/>
    </source>
</evidence>
<protein>
    <submittedName>
        <fullName evidence="11">Ferric reductase fre2p</fullName>
    </submittedName>
</protein>
<evidence type="ECO:0000256" key="8">
    <source>
        <dbReference type="SAM" id="Phobius"/>
    </source>
</evidence>
<feature type="region of interest" description="Disordered" evidence="7">
    <location>
        <begin position="494"/>
        <end position="517"/>
    </location>
</feature>
<evidence type="ECO:0000256" key="7">
    <source>
        <dbReference type="SAM" id="MobiDB-lite"/>
    </source>
</evidence>
<feature type="domain" description="Ferric oxidoreductase" evidence="10">
    <location>
        <begin position="280"/>
        <end position="396"/>
    </location>
</feature>
<dbReference type="Proteomes" id="UP000265631">
    <property type="component" value="Unassembled WGS sequence"/>
</dbReference>
<keyword evidence="6 8" id="KW-0472">Membrane</keyword>
<evidence type="ECO:0000256" key="4">
    <source>
        <dbReference type="ARBA" id="ARBA00022989"/>
    </source>
</evidence>
<dbReference type="GO" id="GO:0005886">
    <property type="term" value="C:plasma membrane"/>
    <property type="evidence" value="ECO:0007669"/>
    <property type="project" value="TreeGrafter"/>
</dbReference>
<feature type="signal peptide" evidence="9">
    <location>
        <begin position="1"/>
        <end position="26"/>
    </location>
</feature>
<feature type="compositionally biased region" description="Polar residues" evidence="7">
    <location>
        <begin position="496"/>
        <end position="517"/>
    </location>
</feature>
<evidence type="ECO:0000256" key="2">
    <source>
        <dbReference type="ARBA" id="ARBA00022448"/>
    </source>
</evidence>
<feature type="transmembrane region" description="Helical" evidence="8">
    <location>
        <begin position="413"/>
        <end position="431"/>
    </location>
</feature>
<dbReference type="CDD" id="cd06186">
    <property type="entry name" value="NOX_Duox_like_FAD_NADP"/>
    <property type="match status" value="1"/>
</dbReference>
<keyword evidence="9" id="KW-0732">Signal</keyword>
<evidence type="ECO:0000259" key="10">
    <source>
        <dbReference type="Pfam" id="PF01794"/>
    </source>
</evidence>
<dbReference type="InterPro" id="IPR051410">
    <property type="entry name" value="Ferric/Cupric_Reductase"/>
</dbReference>
<dbReference type="InterPro" id="IPR013130">
    <property type="entry name" value="Fe3_Rdtase_TM_dom"/>
</dbReference>
<feature type="transmembrane region" description="Helical" evidence="8">
    <location>
        <begin position="238"/>
        <end position="256"/>
    </location>
</feature>
<comment type="subcellular location">
    <subcellularLocation>
        <location evidence="1">Membrane</location>
        <topology evidence="1">Multi-pass membrane protein</topology>
    </subcellularLocation>
</comment>
<dbReference type="EMBL" id="PXXK01000009">
    <property type="protein sequence ID" value="RFN55243.1"/>
    <property type="molecule type" value="Genomic_DNA"/>
</dbReference>
<feature type="transmembrane region" description="Helical" evidence="8">
    <location>
        <begin position="381"/>
        <end position="401"/>
    </location>
</feature>
<evidence type="ECO:0000256" key="1">
    <source>
        <dbReference type="ARBA" id="ARBA00004141"/>
    </source>
</evidence>
<evidence type="ECO:0000256" key="3">
    <source>
        <dbReference type="ARBA" id="ARBA00022692"/>
    </source>
</evidence>
<gene>
    <name evidence="11" type="ORF">FIE12Z_496</name>
</gene>
<dbReference type="Pfam" id="PF01794">
    <property type="entry name" value="Ferric_reduct"/>
    <property type="match status" value="1"/>
</dbReference>
<keyword evidence="12" id="KW-1185">Reference proteome</keyword>
<dbReference type="GO" id="GO:0006879">
    <property type="term" value="P:intracellular iron ion homeostasis"/>
    <property type="evidence" value="ECO:0007669"/>
    <property type="project" value="TreeGrafter"/>
</dbReference>
<evidence type="ECO:0000313" key="12">
    <source>
        <dbReference type="Proteomes" id="UP000265631"/>
    </source>
</evidence>
<dbReference type="STRING" id="2594813.A0A395N636"/>
<evidence type="ECO:0000256" key="5">
    <source>
        <dbReference type="ARBA" id="ARBA00023065"/>
    </source>
</evidence>
<dbReference type="GO" id="GO:0006826">
    <property type="term" value="P:iron ion transport"/>
    <property type="evidence" value="ECO:0007669"/>
    <property type="project" value="TreeGrafter"/>
</dbReference>
<evidence type="ECO:0000256" key="9">
    <source>
        <dbReference type="SAM" id="SignalP"/>
    </source>
</evidence>
<feature type="transmembrane region" description="Helical" evidence="8">
    <location>
        <begin position="307"/>
        <end position="332"/>
    </location>
</feature>
<dbReference type="AlphaFoldDB" id="A0A395N636"/>
<reference evidence="11 12" key="1">
    <citation type="journal article" date="2018" name="PLoS Pathog.">
        <title>Evolution of structural diversity of trichothecenes, a family of toxins produced by plant pathogenic and entomopathogenic fungi.</title>
        <authorList>
            <person name="Proctor R.H."/>
            <person name="McCormick S.P."/>
            <person name="Kim H.S."/>
            <person name="Cardoza R.E."/>
            <person name="Stanley A.M."/>
            <person name="Lindo L."/>
            <person name="Kelly A."/>
            <person name="Brown D.W."/>
            <person name="Lee T."/>
            <person name="Vaughan M.M."/>
            <person name="Alexander N.J."/>
            <person name="Busman M."/>
            <person name="Gutierrez S."/>
        </authorList>
    </citation>
    <scope>NUCLEOTIDE SEQUENCE [LARGE SCALE GENOMIC DNA]</scope>
    <source>
        <strain evidence="11 12">NRRL 13405</strain>
    </source>
</reference>
<feature type="transmembrane region" description="Helical" evidence="8">
    <location>
        <begin position="276"/>
        <end position="295"/>
    </location>
</feature>
<comment type="caution">
    <text evidence="11">The sequence shown here is derived from an EMBL/GenBank/DDBJ whole genome shotgun (WGS) entry which is preliminary data.</text>
</comment>
<feature type="transmembrane region" description="Helical" evidence="8">
    <location>
        <begin position="177"/>
        <end position="198"/>
    </location>
</feature>
<dbReference type="OrthoDB" id="167398at2759"/>
<evidence type="ECO:0000256" key="6">
    <source>
        <dbReference type="ARBA" id="ARBA00023136"/>
    </source>
</evidence>
<keyword evidence="2" id="KW-0813">Transport</keyword>
<dbReference type="InterPro" id="IPR039261">
    <property type="entry name" value="FNR_nucleotide-bd"/>
</dbReference>
<organism evidence="11 12">
    <name type="scientific">Fusarium flagelliforme</name>
    <dbReference type="NCBI Taxonomy" id="2675880"/>
    <lineage>
        <taxon>Eukaryota</taxon>
        <taxon>Fungi</taxon>
        <taxon>Dikarya</taxon>
        <taxon>Ascomycota</taxon>
        <taxon>Pezizomycotina</taxon>
        <taxon>Sordariomycetes</taxon>
        <taxon>Hypocreomycetidae</taxon>
        <taxon>Hypocreales</taxon>
        <taxon>Nectriaceae</taxon>
        <taxon>Fusarium</taxon>
        <taxon>Fusarium incarnatum-equiseti species complex</taxon>
    </lineage>
</organism>
<name>A0A395N636_9HYPO</name>
<proteinExistence type="predicted"/>
<dbReference type="Gene3D" id="3.40.50.80">
    <property type="entry name" value="Nucleotide-binding domain of ferredoxin-NADP reductase (FNR) module"/>
    <property type="match status" value="1"/>
</dbReference>
<feature type="transmembrane region" description="Helical" evidence="8">
    <location>
        <begin position="352"/>
        <end position="374"/>
    </location>
</feature>
<sequence length="728" mass="81414">MRCATGLFMPGALLLALSTLPSTVSSTELLQGYGRNDYPLPCAQACTWAMPTTLDCPEYAKMSAEERAAAYPSAACFGNDTSYLTSIAWCISSYCPKTTKPYKIEYFWGAKMIYQAEDIKYSYAEALAEVDSKKPPKPMSPEATVLNRTISIDDATYGSYLNSVKGYVDLGKNESRYSLLAFLSCVAIPIGFSLFRFLPIPKSIRSKFYAYIIDPPAWGRRHSVPTLGLGIVPTRGQALFILYIISINALATFDGYPRYTPNAYFPDRRYELMRHIGNRAGIIAFANVPLIMLYAGRNSLLLRLTNWSYSTFILLHRWVAMICVVQVILHSLMWLQIMVEAHSHAVVVKVPYWQWGIVGTLAFSLLLPFSILPFRRAMYEIFLILHIVFAVIALVGSWYHIWYLFEDTSGFELWLIIAIAIWGYERVLRIVRFSRHGIKKAYVTRVDEKYLRIDIPDVDAHGHCFVYFPTLSWRVWENHPFSIVNCSRGQMKEEPTVSSSSSQAENETKDTVNSTEASLSKEVGAVAIKRPSNLAESSVAQSGITLFVSIERGLTSKLPKKADAGIPLSILVESSYGHEDPTRFQPTTEYPNTICIAGGVGVTAVLPALQSSLSIYARSRGTNKLYWGIKNRNLVDAVKGMIVSQENYREEEGDGRASDWGHFEAHVTIGSRMDIEQVLATELKNNAEGGTTVIVCGPLQMCDDARYVCAGLARHGAVVRYVEESFSW</sequence>
<dbReference type="GO" id="GO:0015677">
    <property type="term" value="P:copper ion import"/>
    <property type="evidence" value="ECO:0007669"/>
    <property type="project" value="TreeGrafter"/>
</dbReference>
<keyword evidence="5" id="KW-0406">Ion transport</keyword>
<feature type="chain" id="PRO_5017450487" evidence="9">
    <location>
        <begin position="27"/>
        <end position="728"/>
    </location>
</feature>
<dbReference type="SFLD" id="SFLDS00052">
    <property type="entry name" value="Ferric_Reductase_Domain"/>
    <property type="match status" value="1"/>
</dbReference>
<keyword evidence="4 8" id="KW-1133">Transmembrane helix</keyword>
<dbReference type="SFLD" id="SFLDG01168">
    <property type="entry name" value="Ferric_reductase_subgroup_(FRE"/>
    <property type="match status" value="1"/>
</dbReference>
<dbReference type="PANTHER" id="PTHR32361:SF9">
    <property type="entry name" value="FERRIC REDUCTASE TRANSMEMBRANE COMPONENT 3-RELATED"/>
    <property type="match status" value="1"/>
</dbReference>
<dbReference type="SUPFAM" id="SSF52343">
    <property type="entry name" value="Ferredoxin reductase-like, C-terminal NADP-linked domain"/>
    <property type="match status" value="1"/>
</dbReference>
<dbReference type="GO" id="GO:0000293">
    <property type="term" value="F:ferric-chelate reductase activity"/>
    <property type="evidence" value="ECO:0007669"/>
    <property type="project" value="TreeGrafter"/>
</dbReference>